<dbReference type="Proteomes" id="UP000663940">
    <property type="component" value="Chromosome"/>
</dbReference>
<name>A0AAE6MKV1_9SPHI</name>
<dbReference type="Proteomes" id="UP000250557">
    <property type="component" value="Chromosome"/>
</dbReference>
<sequence>MDALDELVPAAGNEPDNSFLPVYMFGTTHVGSYEPGCRLPMRFRYFDTISPSQNFLMLTG</sequence>
<dbReference type="RefSeq" id="WP_112653075.1">
    <property type="nucleotide sequence ID" value="NZ_CP043451.1"/>
</dbReference>
<reference evidence="2 4" key="2">
    <citation type="submission" date="2021-03" db="EMBL/GenBank/DDBJ databases">
        <title>Mucilaginibacter strains isolated from gold and copper mining confer multi heavy-metal resistance.</title>
        <authorList>
            <person name="Li Y."/>
        </authorList>
    </citation>
    <scope>NUCLEOTIDE SEQUENCE [LARGE SCALE GENOMIC DNA]</scope>
    <source>
        <strain evidence="2 4">P2-4</strain>
    </source>
</reference>
<proteinExistence type="predicted"/>
<dbReference type="AlphaFoldDB" id="A0AAE6MKV1"/>
<dbReference type="EMBL" id="CP071880">
    <property type="protein sequence ID" value="QTE50229.1"/>
    <property type="molecule type" value="Genomic_DNA"/>
</dbReference>
<keyword evidence="4" id="KW-1185">Reference proteome</keyword>
<evidence type="ECO:0000313" key="2">
    <source>
        <dbReference type="EMBL" id="QTE50229.1"/>
    </source>
</evidence>
<reference evidence="1 3" key="1">
    <citation type="submission" date="2019-08" db="EMBL/GenBank/DDBJ databases">
        <title>Comparative genome analysis confer to the adaptation heavy metal polluted environment.</title>
        <authorList>
            <person name="Li Y."/>
        </authorList>
    </citation>
    <scope>NUCLEOTIDE SEQUENCE [LARGE SCALE GENOMIC DNA]</scope>
    <source>
        <strain evidence="1 3">P2</strain>
    </source>
</reference>
<evidence type="ECO:0000313" key="4">
    <source>
        <dbReference type="Proteomes" id="UP000663940"/>
    </source>
</evidence>
<gene>
    <name evidence="1" type="ORF">DIU31_028340</name>
    <name evidence="2" type="ORF">J3L21_32665</name>
</gene>
<evidence type="ECO:0000313" key="3">
    <source>
        <dbReference type="Proteomes" id="UP000250557"/>
    </source>
</evidence>
<protein>
    <submittedName>
        <fullName evidence="1">Uncharacterized protein</fullName>
    </submittedName>
</protein>
<dbReference type="EMBL" id="CP043451">
    <property type="protein sequence ID" value="QEM07218.1"/>
    <property type="molecule type" value="Genomic_DNA"/>
</dbReference>
<evidence type="ECO:0000313" key="1">
    <source>
        <dbReference type="EMBL" id="QEM07218.1"/>
    </source>
</evidence>
<organism evidence="1 3">
    <name type="scientific">Mucilaginibacter rubeus</name>
    <dbReference type="NCBI Taxonomy" id="2027860"/>
    <lineage>
        <taxon>Bacteria</taxon>
        <taxon>Pseudomonadati</taxon>
        <taxon>Bacteroidota</taxon>
        <taxon>Sphingobacteriia</taxon>
        <taxon>Sphingobacteriales</taxon>
        <taxon>Sphingobacteriaceae</taxon>
        <taxon>Mucilaginibacter</taxon>
    </lineage>
</organism>
<accession>A0AAE6MKV1</accession>